<dbReference type="PANTHER" id="PTHR28008:SF1">
    <property type="entry name" value="DOMAIN PROTEIN, PUTATIVE (AFU_ORTHOLOGUE AFUA_3G10980)-RELATED"/>
    <property type="match status" value="1"/>
</dbReference>
<feature type="transmembrane region" description="Helical" evidence="1">
    <location>
        <begin position="105"/>
        <end position="122"/>
    </location>
</feature>
<dbReference type="AlphaFoldDB" id="A0A3N4NS64"/>
<dbReference type="Pfam" id="PF04892">
    <property type="entry name" value="VanZ"/>
    <property type="match status" value="1"/>
</dbReference>
<dbReference type="Proteomes" id="UP000270856">
    <property type="component" value="Unassembled WGS sequence"/>
</dbReference>
<evidence type="ECO:0000313" key="4">
    <source>
        <dbReference type="Proteomes" id="UP000270856"/>
    </source>
</evidence>
<feature type="transmembrane region" description="Helical" evidence="1">
    <location>
        <begin position="12"/>
        <end position="36"/>
    </location>
</feature>
<evidence type="ECO:0000313" key="3">
    <source>
        <dbReference type="EMBL" id="RPD99044.1"/>
    </source>
</evidence>
<dbReference type="NCBIfam" id="NF037970">
    <property type="entry name" value="vanZ_1"/>
    <property type="match status" value="1"/>
</dbReference>
<dbReference type="OrthoDB" id="5472246at2"/>
<evidence type="ECO:0000256" key="1">
    <source>
        <dbReference type="SAM" id="Phobius"/>
    </source>
</evidence>
<feature type="transmembrane region" description="Helical" evidence="1">
    <location>
        <begin position="48"/>
        <end position="65"/>
    </location>
</feature>
<evidence type="ECO:0000259" key="2">
    <source>
        <dbReference type="Pfam" id="PF04892"/>
    </source>
</evidence>
<dbReference type="RefSeq" id="WP_123896710.1">
    <property type="nucleotide sequence ID" value="NZ_RPFJ01000005.1"/>
</dbReference>
<keyword evidence="1" id="KW-0472">Membrane</keyword>
<organism evidence="3 4">
    <name type="scientific">Aureibaculum marinum</name>
    <dbReference type="NCBI Taxonomy" id="2487930"/>
    <lineage>
        <taxon>Bacteria</taxon>
        <taxon>Pseudomonadati</taxon>
        <taxon>Bacteroidota</taxon>
        <taxon>Flavobacteriia</taxon>
        <taxon>Flavobacteriales</taxon>
        <taxon>Flavobacteriaceae</taxon>
        <taxon>Aureibaculum</taxon>
    </lineage>
</organism>
<name>A0A3N4NS64_9FLAO</name>
<keyword evidence="1" id="KW-0812">Transmembrane</keyword>
<sequence>MLKRINQLLERNALIFAILLTLFVAFLSLVSLKGISKINISVSNSDKIGHIIAYFTLATSWFYVYRYQKKKWKFIALLVFIFGMVLEGLQGTLTSYRTADWQDQIANTLGLFISYALCYRMFKKQEK</sequence>
<feature type="domain" description="VanZ-like" evidence="2">
    <location>
        <begin position="21"/>
        <end position="119"/>
    </location>
</feature>
<dbReference type="EMBL" id="RPFJ01000005">
    <property type="protein sequence ID" value="RPD99044.1"/>
    <property type="molecule type" value="Genomic_DNA"/>
</dbReference>
<feature type="transmembrane region" description="Helical" evidence="1">
    <location>
        <begin position="72"/>
        <end position="93"/>
    </location>
</feature>
<proteinExistence type="predicted"/>
<gene>
    <name evidence="3" type="ORF">EGM88_04125</name>
</gene>
<protein>
    <recommendedName>
        <fullName evidence="2">VanZ-like domain-containing protein</fullName>
    </recommendedName>
</protein>
<dbReference type="InterPro" id="IPR006976">
    <property type="entry name" value="VanZ-like"/>
</dbReference>
<reference evidence="3 4" key="1">
    <citation type="submission" date="2018-11" db="EMBL/GenBank/DDBJ databases">
        <title>Aureibaculum marinum gen. nov., sp. nov., a member of the family Flavobacteriaceae isolated from the Bohai Sea.</title>
        <authorList>
            <person name="Ji X."/>
        </authorList>
    </citation>
    <scope>NUCLEOTIDE SEQUENCE [LARGE SCALE GENOMIC DNA]</scope>
    <source>
        <strain evidence="3 4">BH-SD17</strain>
    </source>
</reference>
<comment type="caution">
    <text evidence="3">The sequence shown here is derived from an EMBL/GenBank/DDBJ whole genome shotgun (WGS) entry which is preliminary data.</text>
</comment>
<dbReference type="PANTHER" id="PTHR28008">
    <property type="entry name" value="DOMAIN PROTEIN, PUTATIVE (AFU_ORTHOLOGUE AFUA_3G10980)-RELATED"/>
    <property type="match status" value="1"/>
</dbReference>
<keyword evidence="1" id="KW-1133">Transmembrane helix</keyword>
<accession>A0A3N4NS64</accession>
<keyword evidence="4" id="KW-1185">Reference proteome</keyword>